<feature type="region of interest" description="Disordered" evidence="7">
    <location>
        <begin position="928"/>
        <end position="948"/>
    </location>
</feature>
<dbReference type="GO" id="GO:0016579">
    <property type="term" value="P:protein deubiquitination"/>
    <property type="evidence" value="ECO:0007669"/>
    <property type="project" value="InterPro"/>
</dbReference>
<keyword evidence="9" id="KW-1185">Reference proteome</keyword>
<evidence type="ECO:0000256" key="4">
    <source>
        <dbReference type="ARBA" id="ARBA00022786"/>
    </source>
</evidence>
<dbReference type="SUPFAM" id="SSF54001">
    <property type="entry name" value="Cysteine proteinases"/>
    <property type="match status" value="1"/>
</dbReference>
<feature type="region of interest" description="Disordered" evidence="7">
    <location>
        <begin position="1017"/>
        <end position="1039"/>
    </location>
</feature>
<dbReference type="InterPro" id="IPR001394">
    <property type="entry name" value="Peptidase_C19_UCH"/>
</dbReference>
<feature type="compositionally biased region" description="Basic and acidic residues" evidence="7">
    <location>
        <begin position="1"/>
        <end position="19"/>
    </location>
</feature>
<dbReference type="InterPro" id="IPR050185">
    <property type="entry name" value="Ub_carboxyl-term_hydrolase"/>
</dbReference>
<feature type="region of interest" description="Disordered" evidence="7">
    <location>
        <begin position="1"/>
        <end position="29"/>
    </location>
</feature>
<name>A0A6J2Q9L3_COTGO</name>
<dbReference type="EC" id="3.4.19.12" evidence="2"/>
<dbReference type="GeneID" id="115012518"/>
<feature type="domain" description="USP" evidence="8">
    <location>
        <begin position="126"/>
        <end position="765"/>
    </location>
</feature>
<dbReference type="InParanoid" id="A0A6J2Q9L3"/>
<dbReference type="FunFam" id="3.90.70.10:FF:000048">
    <property type="entry name" value="Ubiquitin carboxyl-terminal hydrolase 31"/>
    <property type="match status" value="1"/>
</dbReference>
<dbReference type="InterPro" id="IPR038765">
    <property type="entry name" value="Papain-like_cys_pep_sf"/>
</dbReference>
<feature type="region of interest" description="Disordered" evidence="7">
    <location>
        <begin position="798"/>
        <end position="825"/>
    </location>
</feature>
<evidence type="ECO:0000256" key="5">
    <source>
        <dbReference type="ARBA" id="ARBA00022801"/>
    </source>
</evidence>
<accession>A0A6J2Q9L3</accession>
<dbReference type="Proteomes" id="UP000504630">
    <property type="component" value="Chromosome 8"/>
</dbReference>
<evidence type="ECO:0000313" key="9">
    <source>
        <dbReference type="Proteomes" id="UP000504630"/>
    </source>
</evidence>
<dbReference type="PROSITE" id="PS00973">
    <property type="entry name" value="USP_2"/>
    <property type="match status" value="1"/>
</dbReference>
<dbReference type="AlphaFoldDB" id="A0A6J2Q9L3"/>
<evidence type="ECO:0000256" key="7">
    <source>
        <dbReference type="SAM" id="MobiDB-lite"/>
    </source>
</evidence>
<dbReference type="GO" id="GO:0005634">
    <property type="term" value="C:nucleus"/>
    <property type="evidence" value="ECO:0007669"/>
    <property type="project" value="UniProtKB-ARBA"/>
</dbReference>
<evidence type="ECO:0000259" key="8">
    <source>
        <dbReference type="PROSITE" id="PS50235"/>
    </source>
</evidence>
<dbReference type="RefSeq" id="XP_029294027.1">
    <property type="nucleotide sequence ID" value="XM_029438167.1"/>
</dbReference>
<comment type="catalytic activity">
    <reaction evidence="1">
        <text>Thiol-dependent hydrolysis of ester, thioester, amide, peptide and isopeptide bonds formed by the C-terminal Gly of ubiquitin (a 76-residue protein attached to proteins as an intracellular targeting signal).</text>
        <dbReference type="EC" id="3.4.19.12"/>
    </reaction>
</comment>
<dbReference type="FunFam" id="3.90.70.10:FF:000046">
    <property type="entry name" value="ubiquitin carboxyl-terminal hydrolase 31"/>
    <property type="match status" value="1"/>
</dbReference>
<dbReference type="OrthoDB" id="292964at2759"/>
<evidence type="ECO:0000256" key="3">
    <source>
        <dbReference type="ARBA" id="ARBA00022670"/>
    </source>
</evidence>
<dbReference type="FunCoup" id="A0A6J2Q9L3">
    <property type="interactions" value="258"/>
</dbReference>
<dbReference type="KEGG" id="cgob:115012518"/>
<keyword evidence="3" id="KW-0645">Protease</keyword>
<organism evidence="9 10">
    <name type="scientific">Cottoperca gobio</name>
    <name type="common">Frogmouth</name>
    <name type="synonym">Aphritis gobio</name>
    <dbReference type="NCBI Taxonomy" id="56716"/>
    <lineage>
        <taxon>Eukaryota</taxon>
        <taxon>Metazoa</taxon>
        <taxon>Chordata</taxon>
        <taxon>Craniata</taxon>
        <taxon>Vertebrata</taxon>
        <taxon>Euteleostomi</taxon>
        <taxon>Actinopterygii</taxon>
        <taxon>Neopterygii</taxon>
        <taxon>Teleostei</taxon>
        <taxon>Neoteleostei</taxon>
        <taxon>Acanthomorphata</taxon>
        <taxon>Eupercaria</taxon>
        <taxon>Perciformes</taxon>
        <taxon>Notothenioidei</taxon>
        <taxon>Bovichtidae</taxon>
        <taxon>Cottoperca</taxon>
    </lineage>
</organism>
<evidence type="ECO:0000256" key="2">
    <source>
        <dbReference type="ARBA" id="ARBA00012759"/>
    </source>
</evidence>
<dbReference type="Pfam" id="PF00443">
    <property type="entry name" value="UCH"/>
    <property type="match status" value="1"/>
</dbReference>
<evidence type="ECO:0000256" key="1">
    <source>
        <dbReference type="ARBA" id="ARBA00000707"/>
    </source>
</evidence>
<keyword evidence="6" id="KW-0788">Thiol protease</keyword>
<dbReference type="CTD" id="100149276"/>
<feature type="region of interest" description="Disordered" evidence="7">
    <location>
        <begin position="246"/>
        <end position="269"/>
    </location>
</feature>
<dbReference type="PROSITE" id="PS50235">
    <property type="entry name" value="USP_3"/>
    <property type="match status" value="1"/>
</dbReference>
<evidence type="ECO:0000256" key="6">
    <source>
        <dbReference type="ARBA" id="ARBA00022807"/>
    </source>
</evidence>
<dbReference type="PANTHER" id="PTHR21646:SF85">
    <property type="entry name" value="UBIQUITIN CARBOXYL-TERMINAL HYDROLASE 43"/>
    <property type="match status" value="1"/>
</dbReference>
<reference evidence="10" key="1">
    <citation type="submission" date="2025-08" db="UniProtKB">
        <authorList>
            <consortium name="RefSeq"/>
        </authorList>
    </citation>
    <scope>IDENTIFICATION</scope>
</reference>
<keyword evidence="4" id="KW-0833">Ubl conjugation pathway</keyword>
<evidence type="ECO:0000313" key="10">
    <source>
        <dbReference type="RefSeq" id="XP_029294027.1"/>
    </source>
</evidence>
<proteinExistence type="predicted"/>
<dbReference type="InterPro" id="IPR028889">
    <property type="entry name" value="USP"/>
</dbReference>
<feature type="compositionally biased region" description="Polar residues" evidence="7">
    <location>
        <begin position="849"/>
        <end position="858"/>
    </location>
</feature>
<feature type="region of interest" description="Disordered" evidence="7">
    <location>
        <begin position="969"/>
        <end position="1000"/>
    </location>
</feature>
<dbReference type="GO" id="GO:0006508">
    <property type="term" value="P:proteolysis"/>
    <property type="evidence" value="ECO:0007669"/>
    <property type="project" value="UniProtKB-KW"/>
</dbReference>
<feature type="compositionally biased region" description="Polar residues" evidence="7">
    <location>
        <begin position="931"/>
        <end position="942"/>
    </location>
</feature>
<gene>
    <name evidence="10" type="primary">usp43b</name>
</gene>
<feature type="compositionally biased region" description="Polar residues" evidence="7">
    <location>
        <begin position="969"/>
        <end position="988"/>
    </location>
</feature>
<keyword evidence="5 10" id="KW-0378">Hydrolase</keyword>
<dbReference type="Gene3D" id="3.90.70.10">
    <property type="entry name" value="Cysteine proteinases"/>
    <property type="match status" value="2"/>
</dbReference>
<feature type="compositionally biased region" description="Basic residues" evidence="7">
    <location>
        <begin position="20"/>
        <end position="29"/>
    </location>
</feature>
<sequence length="1204" mass="133740">MEKQSRVKKEMPTSKEEKRKEKKPKSGKLFKRKSLKSVGSFMNRIIKTLGTLTHFGDADAQDVEDDDGGFRNGAPCTLSAGSGIIKEELYVTWDRAVKTTSSTSSSLCTGREKLLYQYADRIPGVQGLKNHGNTCFMNAVVQCLSNTDLLAEYLGLERYKLDLSQTRINGVVKSDETQLAKGEVTEQLASLVRALWTLEYTPQLSVDFKIIVSKYGSQFRGNSQHDALEFLLWLLDRVHEDVNLASNNNNNKTKAPGKGLGGAEEVLSPDPSQQPRVQHSFVQEHFQAQYKSSLTCPHCMKQSNTFDPFLCISLPIPLRQTRSLCVILVFSTKGQRYLRVGLAVPLFGSVASLRRIVADEGKISPDQVILTEVYSTGFHRSFFDEEDLTSIAENDVIYAFQAPPLYIRGGSARISGYHHSLPSSPYSTGPEGQRLPSSGTLSSEFLNHGVPVKILLLVCNAAATGQQDVRFGPPFLMREDRSISWDQLQQSILSKLYYLMINGTQAQSTRVLFNIRVVGGSAFYSYLSPQDGRPLYHPAVDRALKLCCSGGPPHVKLIIEWEHRIKDCLFGNIQEEVVKDAESVRNEQQQHVQQYSCTLDECFQLYTKEEQLAPDDAWKCPHCKQLQQGMVKMNLWTLPDILILHLKRFRQVGDRRNKLTTFVHFPLMGLDMTPHMVSRNHGSHQPPLQPGWKQPRRPDLAPPDFLYDLYAVCNHHGGMHGGHYTAFCRNSVDGQWYSYDDSSAEPMPEAEVCTRGAYILFYQRRNTIPHWSASSSVTGSTSSSTSDHWLVRLAGDSKRGSVVSGGPITGPPEPKQAPESPELPVFGEEPPKTVETNGVKAKPFVRGSQGKSVSMRSPTKSKETLSKVLPLRWSFGAKDHIRQPAQTQPGELVEYLESGRRPRCTKDPIITLVATPPLRNAQGKAFEVGQDCSSPSGSSLSYTDRPGSDTCYSPKIPEGQIRACVERSMSQGVGRSSNVKVSDATLRQRSSKRARQDHGRTLDLQLQRGALLVGHISHSAPPSRDSTLRRTKVQTGTVPSRAHRDLLQMATQAEDRRGQRGQEGRSHDSLLSFFKPGFMKKDIPGSPIKLQDRRMNGHGHLGRLASSNLAKLSLSNGTLTTAAPEETKANGDTHNCKVQLVNGKAGIHDPVDIKRAHSSSNLQTRLDLTFRRCASLQRNGEIVAPPAHRILLSDKPSYATLQRT</sequence>
<feature type="region of interest" description="Disordered" evidence="7">
    <location>
        <begin position="844"/>
        <end position="863"/>
    </location>
</feature>
<protein>
    <recommendedName>
        <fullName evidence="2">ubiquitinyl hydrolase 1</fullName>
        <ecNumber evidence="2">3.4.19.12</ecNumber>
    </recommendedName>
</protein>
<dbReference type="GO" id="GO:0004843">
    <property type="term" value="F:cysteine-type deubiquitinase activity"/>
    <property type="evidence" value="ECO:0007669"/>
    <property type="project" value="UniProtKB-EC"/>
</dbReference>
<dbReference type="InterPro" id="IPR018200">
    <property type="entry name" value="USP_CS"/>
</dbReference>
<dbReference type="PANTHER" id="PTHR21646">
    <property type="entry name" value="UBIQUITIN CARBOXYL-TERMINAL HYDROLASE"/>
    <property type="match status" value="1"/>
</dbReference>
<dbReference type="CDD" id="cd02674">
    <property type="entry name" value="Peptidase_C19R"/>
    <property type="match status" value="1"/>
</dbReference>
<dbReference type="PROSITE" id="PS00972">
    <property type="entry name" value="USP_1"/>
    <property type="match status" value="1"/>
</dbReference>